<dbReference type="CDD" id="cd04730">
    <property type="entry name" value="NPD_like"/>
    <property type="match status" value="1"/>
</dbReference>
<dbReference type="Gene3D" id="3.20.20.70">
    <property type="entry name" value="Aldolase class I"/>
    <property type="match status" value="1"/>
</dbReference>
<evidence type="ECO:0000256" key="2">
    <source>
        <dbReference type="ARBA" id="ARBA00013457"/>
    </source>
</evidence>
<comment type="caution">
    <text evidence="6">The sequence shown here is derived from an EMBL/GenBank/DDBJ whole genome shotgun (WGS) entry which is preliminary data.</text>
</comment>
<dbReference type="InterPro" id="IPR013785">
    <property type="entry name" value="Aldolase_TIM"/>
</dbReference>
<proteinExistence type="predicted"/>
<dbReference type="PANTHER" id="PTHR32332:SF18">
    <property type="entry name" value="2-NITROPROPANE DIOXYGENASE"/>
    <property type="match status" value="1"/>
</dbReference>
<dbReference type="Proteomes" id="UP000434409">
    <property type="component" value="Unassembled WGS sequence"/>
</dbReference>
<organism evidence="6 7">
    <name type="scientific">Suipraeoptans intestinalis</name>
    <dbReference type="NCBI Taxonomy" id="2606628"/>
    <lineage>
        <taxon>Bacteria</taxon>
        <taxon>Bacillati</taxon>
        <taxon>Bacillota</taxon>
        <taxon>Clostridia</taxon>
        <taxon>Lachnospirales</taxon>
        <taxon>Lachnospiraceae</taxon>
        <taxon>Suipraeoptans</taxon>
    </lineage>
</organism>
<evidence type="ECO:0000256" key="3">
    <source>
        <dbReference type="ARBA" id="ARBA00022630"/>
    </source>
</evidence>
<dbReference type="SUPFAM" id="SSF51412">
    <property type="entry name" value="Inosine monophosphate dehydrogenase (IMPDH)"/>
    <property type="match status" value="1"/>
</dbReference>
<accession>A0A6N7USI1</accession>
<protein>
    <recommendedName>
        <fullName evidence="2">Probable nitronate monooxygenase</fullName>
    </recommendedName>
</protein>
<keyword evidence="3" id="KW-0285">Flavoprotein</keyword>
<comment type="function">
    <text evidence="1">Nitronate monooxygenase that uses molecular oxygen to catalyze the oxidative denitrification of alkyl nitronates. Acts on propionate 3-nitronate (P3N), the presumed physiological substrate. Probably functions in the detoxification of P3N, a metabolic poison produced by plants and fungi as a defense mechanism.</text>
</comment>
<dbReference type="PANTHER" id="PTHR32332">
    <property type="entry name" value="2-NITROPROPANE DIOXYGENASE"/>
    <property type="match status" value="1"/>
</dbReference>
<evidence type="ECO:0000313" key="7">
    <source>
        <dbReference type="Proteomes" id="UP000434409"/>
    </source>
</evidence>
<dbReference type="EMBL" id="VULY01000018">
    <property type="protein sequence ID" value="MSR93564.1"/>
    <property type="molecule type" value="Genomic_DNA"/>
</dbReference>
<dbReference type="GO" id="GO:0018580">
    <property type="term" value="F:nitronate monooxygenase activity"/>
    <property type="evidence" value="ECO:0007669"/>
    <property type="project" value="InterPro"/>
</dbReference>
<evidence type="ECO:0000313" key="6">
    <source>
        <dbReference type="EMBL" id="MSR93564.1"/>
    </source>
</evidence>
<reference evidence="6 7" key="1">
    <citation type="submission" date="2019-08" db="EMBL/GenBank/DDBJ databases">
        <title>In-depth cultivation of the pig gut microbiome towards novel bacterial diversity and tailored functional studies.</title>
        <authorList>
            <person name="Wylensek D."/>
            <person name="Hitch T.C.A."/>
            <person name="Clavel T."/>
        </authorList>
    </citation>
    <scope>NUCLEOTIDE SEQUENCE [LARGE SCALE GENOMIC DNA]</scope>
    <source>
        <strain evidence="6 7">68-1-5</strain>
    </source>
</reference>
<keyword evidence="4" id="KW-0288">FMN</keyword>
<gene>
    <name evidence="6" type="ORF">FYJ34_04630</name>
</gene>
<evidence type="ECO:0000256" key="4">
    <source>
        <dbReference type="ARBA" id="ARBA00022643"/>
    </source>
</evidence>
<dbReference type="RefSeq" id="WP_154476646.1">
    <property type="nucleotide sequence ID" value="NZ_VULY01000018.1"/>
</dbReference>
<keyword evidence="5" id="KW-0560">Oxidoreductase</keyword>
<evidence type="ECO:0000256" key="1">
    <source>
        <dbReference type="ARBA" id="ARBA00003535"/>
    </source>
</evidence>
<sequence length="349" mass="38151">MAKQLEIRGRRVERPFLQGGMGIGISLGGLAGAVAKEGGIGVISAAQIGFREENFRKEPQKANLLAMEREYRKAREIAGKGWIGFNIMTVMSCYRESVEKAKELSADLIISGAGLPMDLPGYVKDSPICLGVIVSTARSAEILLKYWGKKYRRMPELLIIEGPMAGGHLGFQKEQLDLYQTVGYETEIRKIMEVAKGYENAYQVPIPVILAGGIGEKSQAEEAFRLGADGIQVATRLIATWECDAHPRYKERYVTAGKEEVELIKSPVGMPGRAISNTLTKRLKTERIPPAGCTRCLKSCHPKSTPYCITEALIRAAEGDIEEGLLFCGGNVASVKKMEGVKEVIDSLV</sequence>
<keyword evidence="7" id="KW-1185">Reference proteome</keyword>
<keyword evidence="6" id="KW-0503">Monooxygenase</keyword>
<evidence type="ECO:0000256" key="5">
    <source>
        <dbReference type="ARBA" id="ARBA00023002"/>
    </source>
</evidence>
<dbReference type="AlphaFoldDB" id="A0A6N7USI1"/>
<dbReference type="InterPro" id="IPR004136">
    <property type="entry name" value="NMO"/>
</dbReference>
<name>A0A6N7USI1_9FIRM</name>
<dbReference type="Pfam" id="PF03060">
    <property type="entry name" value="NMO"/>
    <property type="match status" value="1"/>
</dbReference>